<keyword evidence="3" id="KW-1185">Reference proteome</keyword>
<feature type="region of interest" description="Disordered" evidence="1">
    <location>
        <begin position="77"/>
        <end position="99"/>
    </location>
</feature>
<evidence type="ECO:0000256" key="1">
    <source>
        <dbReference type="SAM" id="MobiDB-lite"/>
    </source>
</evidence>
<dbReference type="Proteomes" id="UP000816034">
    <property type="component" value="Unassembled WGS sequence"/>
</dbReference>
<sequence>MAIFDSLVSSLILQYSHHSEWEVLQPNLISKTFHQCFQSEEFAREYLRNLFSLNERQAIKLNEMIQCANQFFHSNNQEEEETNFKPNKKKRKHSKKNEKQNDKYSYWSILKMFVKLQNRNHVKQMNEHFTKYNSLAMEFPQIVPSPELAQWKSNKATNYLETIEKLVQIEQQQVALLERMKKFFSTIETSTDDRISSNISHKIFGTLKGLFVTKFARICDTDDKRMELDYVVFSDCGFPLSISTKGSHNIDTYRSNHFYSEQVFIQSKNLFLNSYFRNEHGYCEREYRSIHDDKLLNFVKDVFFDTELAQGEESAIDFEYELTLLLSSWLNAGILLPVDVSVLDGDIDKFFPFCLAPNEDDDFIDDDFIDDSEVNDEELKV</sequence>
<evidence type="ECO:0000313" key="3">
    <source>
        <dbReference type="Proteomes" id="UP000816034"/>
    </source>
</evidence>
<dbReference type="EMBL" id="PYSW02000029">
    <property type="protein sequence ID" value="KAG2379376.1"/>
    <property type="molecule type" value="Genomic_DNA"/>
</dbReference>
<reference evidence="2 3" key="1">
    <citation type="journal article" date="2018" name="BMC Genomics">
        <title>The genome of Naegleria lovaniensis, the basis for a comparative approach to unravel pathogenicity factors of the human pathogenic amoeba N. fowleri.</title>
        <authorList>
            <person name="Liechti N."/>
            <person name="Schurch N."/>
            <person name="Bruggmann R."/>
            <person name="Wittwer M."/>
        </authorList>
    </citation>
    <scope>NUCLEOTIDE SEQUENCE [LARGE SCALE GENOMIC DNA]</scope>
    <source>
        <strain evidence="2 3">ATCC 30569</strain>
    </source>
</reference>
<dbReference type="GeneID" id="68099969"/>
<feature type="compositionally biased region" description="Basic residues" evidence="1">
    <location>
        <begin position="86"/>
        <end position="96"/>
    </location>
</feature>
<dbReference type="RefSeq" id="XP_044546638.1">
    <property type="nucleotide sequence ID" value="XM_044697489.1"/>
</dbReference>
<proteinExistence type="predicted"/>
<accession>A0AA88KIN9</accession>
<evidence type="ECO:0000313" key="2">
    <source>
        <dbReference type="EMBL" id="KAG2379376.1"/>
    </source>
</evidence>
<organism evidence="2 3">
    <name type="scientific">Naegleria lovaniensis</name>
    <name type="common">Amoeba</name>
    <dbReference type="NCBI Taxonomy" id="51637"/>
    <lineage>
        <taxon>Eukaryota</taxon>
        <taxon>Discoba</taxon>
        <taxon>Heterolobosea</taxon>
        <taxon>Tetramitia</taxon>
        <taxon>Eutetramitia</taxon>
        <taxon>Vahlkampfiidae</taxon>
        <taxon>Naegleria</taxon>
    </lineage>
</organism>
<comment type="caution">
    <text evidence="2">The sequence shown here is derived from an EMBL/GenBank/DDBJ whole genome shotgun (WGS) entry which is preliminary data.</text>
</comment>
<protein>
    <submittedName>
        <fullName evidence="2">Uncharacterized protein</fullName>
    </submittedName>
</protein>
<gene>
    <name evidence="2" type="ORF">C9374_007515</name>
</gene>
<name>A0AA88KIN9_NAELO</name>
<dbReference type="AlphaFoldDB" id="A0AA88KIN9"/>